<dbReference type="AlphaFoldDB" id="A0A1E1WBR8"/>
<gene>
    <name evidence="2" type="ORF">g.14673</name>
    <name evidence="3" type="ORF">g.14675</name>
    <name evidence="1" type="ORF">g.14677</name>
</gene>
<sequence>MPPKELEGKTLGEKHRYYNKLVKDAITSDTILESGDFKSTNDVDNLIKIDIASNKRDVEYILNVLKCEDMLYISRAIKKCSWLITDRKHSHIINPEYLHTQLFPQMIFKASAKLMLHIRLNLKDEDRVEGFYNYIKDKDAKAALKWLPHCSLPFIQNEVENKHSDMSDHLLKRLFEISITILEIYIKKTDYYCKTDKLRLALFLINTNTEEYLNIIEPLDSYHIPNFGPKTTSVLMKKCPQRILDKFEKYANKIDLETFAKHLKKEEIKDFLTEKAGNKDLKSWFTFDNLKHFARHMPKEGKFEFLKKLFIEGKSNDENKDIVPYQSDECSMSCAMQLCSTSGIPSASSANIYRWYRFAPFDVAFPDLIKLIRAESAPTERIAIFGVLLSCAGRNPQHLHTLLQYYHDKHINEPFKFKIQFVNMILSKTNSHKFDELSWNLLNKIFYSMEVYTESENNVQSCIGAIIVYKILHNEPIPEIIENKFQFNSLKSIQSKLNKEENEIIFNYLYKLVATKLENKKIASESDLSEIIQSVEDIENLLIDWKRELVDYPMIIDKIKEIIKIKNENSWKPSLSSLYHIKKSWRKVLFEESMSMSPSDETCHNALKHDPDLLSRHKDEMEKILVNDSVFLRRSLVTLRVYWPQTLASEWSTSYLTRLDQAGGHKALTRGLCTLMSLNQVIDIVKKYAPPESKINWSVDDEHVLSLRKQLARNMYLSRPHPPLDVVMLYARGDYLQFALPSLNAVLHNMSSASSRQQITKLLDAPVSLQKHGIRLAFTKLDTAELKQVFHNIWNASKNSSIRAVLFEQTYNLLCREKNATMINEIWELLNIFIENISTEENKKIYELLGKVDNVPIGVRGKFIMKGFKFLKSLPSKANCESIINNIIYKMPSVMEHLDPGFVSELLMDSLDEKFSKQGYELKEIMATYLLCAKDVESQTERFNKILLPLLERSFARCKDYKKTDDKKEEVPKWIGENIRYLLEEISGQFQKFVFEKKMVFPSKLFTDILNLLEKSLPVEVNYTVLRYWKLTTTYVSLLEEHKALLSTINEEAKSLTTYGYYYARHENKWNEVYIKVIPDFSDICLQYLKEDIQKYFSSIYLLFGDALNRTFENIHPLVRVHLFKHILKDGEFIQSYLLVLENLPEHYYEKDEESEVAAEIRKMISSHPSTEIRIHYYRKYQDAVGWENAEVNVRC</sequence>
<dbReference type="EMBL" id="GDQN01006665">
    <property type="protein sequence ID" value="JAT84389.1"/>
    <property type="molecule type" value="Transcribed_RNA"/>
</dbReference>
<protein>
    <submittedName>
        <fullName evidence="1">Uncharacterized protein</fullName>
    </submittedName>
</protein>
<evidence type="ECO:0000313" key="3">
    <source>
        <dbReference type="EMBL" id="JAT90472.1"/>
    </source>
</evidence>
<dbReference type="OrthoDB" id="7100635at2759"/>
<name>A0A1E1WBR8_PECGO</name>
<accession>A0A1E1WBR8</accession>
<organism evidence="1">
    <name type="scientific">Pectinophora gossypiella</name>
    <name type="common">Cotton pink bollworm</name>
    <name type="synonym">Depressaria gossypiella</name>
    <dbReference type="NCBI Taxonomy" id="13191"/>
    <lineage>
        <taxon>Eukaryota</taxon>
        <taxon>Metazoa</taxon>
        <taxon>Ecdysozoa</taxon>
        <taxon>Arthropoda</taxon>
        <taxon>Hexapoda</taxon>
        <taxon>Insecta</taxon>
        <taxon>Pterygota</taxon>
        <taxon>Neoptera</taxon>
        <taxon>Endopterygota</taxon>
        <taxon>Lepidoptera</taxon>
        <taxon>Glossata</taxon>
        <taxon>Ditrysia</taxon>
        <taxon>Gelechioidea</taxon>
        <taxon>Gelechiidae</taxon>
        <taxon>Apatetrinae</taxon>
        <taxon>Pectinophora</taxon>
    </lineage>
</organism>
<proteinExistence type="predicted"/>
<evidence type="ECO:0000313" key="1">
    <source>
        <dbReference type="EMBL" id="JAT84389.1"/>
    </source>
</evidence>
<evidence type="ECO:0000313" key="2">
    <source>
        <dbReference type="EMBL" id="JAT84404.1"/>
    </source>
</evidence>
<dbReference type="EMBL" id="GDQN01000582">
    <property type="protein sequence ID" value="JAT90472.1"/>
    <property type="molecule type" value="Transcribed_RNA"/>
</dbReference>
<reference evidence="1" key="1">
    <citation type="submission" date="2015-09" db="EMBL/GenBank/DDBJ databases">
        <title>De novo assembly of Pectinophora gossypiella (Pink Bollworm) gut transcriptome.</title>
        <authorList>
            <person name="Tassone E.E."/>
        </authorList>
    </citation>
    <scope>NUCLEOTIDE SEQUENCE</scope>
</reference>
<dbReference type="EMBL" id="GDQN01006650">
    <property type="protein sequence ID" value="JAT84404.1"/>
    <property type="molecule type" value="Transcribed_RNA"/>
</dbReference>